<evidence type="ECO:0000256" key="11">
    <source>
        <dbReference type="ARBA" id="ARBA00022989"/>
    </source>
</evidence>
<dbReference type="GeneID" id="35803543"/>
<evidence type="ECO:0000256" key="9">
    <source>
        <dbReference type="ARBA" id="ARBA00022777"/>
    </source>
</evidence>
<dbReference type="SMART" id="SM00387">
    <property type="entry name" value="HATPase_c"/>
    <property type="match status" value="1"/>
</dbReference>
<comment type="caution">
    <text evidence="16">The sequence shown here is derived from an EMBL/GenBank/DDBJ whole genome shotgun (WGS) entry which is preliminary data.</text>
</comment>
<dbReference type="Gene3D" id="3.30.565.10">
    <property type="entry name" value="Histidine kinase-like ATPase, C-terminal domain"/>
    <property type="match status" value="1"/>
</dbReference>
<keyword evidence="6" id="KW-0808">Transferase</keyword>
<keyword evidence="10" id="KW-0067">ATP-binding</keyword>
<dbReference type="PANTHER" id="PTHR43065:SF10">
    <property type="entry name" value="PEROXIDE STRESS-ACTIVATED HISTIDINE KINASE MAK3"/>
    <property type="match status" value="1"/>
</dbReference>
<dbReference type="SUPFAM" id="SSF55874">
    <property type="entry name" value="ATPase domain of HSP90 chaperone/DNA topoisomerase II/histidine kinase"/>
    <property type="match status" value="1"/>
</dbReference>
<sequence>MSKEMKAPEKIKSVFKRFNIKTINKQIRLNIVFGLIVLISTMLLGYLSFDMISDAMIRHAGADNLELVKQITKNIETVMTGFDDISNEILTNENFDRLVKMHVTLDDEHKKAANRRSIESILNGYTNTRTDIADIAVVTNTGEYITSGETRPLVTDNALSYYVVKRFKQSGRDSLWLDTYQTEVASTGTHTGNQLVISNIKSIKGENNEEIGMLILNVKESYIYSLISEIKLPDEGQLYIVGKDGNYVMNPFNRLQNGKVDYVKYELYIEEILKKKNGTFIKKIDGRDYLLAFQTIDSINGIELGWTVFGMTPVDIITSGIESTQDILYEIGLICVIAGFVISLLITRLYNAHLEKRYERKHSIIMERERLASLGQLMGGIAQSFKAPIMSISDGLDELNSLVDEYEKSIENENVSDETRHEIASRMRECLDKIKPHCSYISDEISAVKGQAVNFNDSTDGIFTVDELIKNVKLLMSHEIKFWNCEMNVELKVSGDTSIRGEINNMTQVMNNIITNAIEAYNGKGGKIDLIFSKKGHNLEITVRDYGCGIPESVKSKLFKEMVTTKGSKGTGIGVYMAYSTIKGKFGGTMTIDSKEGKGTSVNITIPLKDKDFTPP</sequence>
<dbReference type="InterPro" id="IPR004358">
    <property type="entry name" value="Sig_transdc_His_kin-like_C"/>
</dbReference>
<keyword evidence="13 14" id="KW-0472">Membrane</keyword>
<evidence type="ECO:0000256" key="4">
    <source>
        <dbReference type="ARBA" id="ARBA00022475"/>
    </source>
</evidence>
<dbReference type="Gene3D" id="1.10.287.130">
    <property type="match status" value="1"/>
</dbReference>
<evidence type="ECO:0000256" key="1">
    <source>
        <dbReference type="ARBA" id="ARBA00000085"/>
    </source>
</evidence>
<keyword evidence="7 14" id="KW-0812">Transmembrane</keyword>
<keyword evidence="12" id="KW-0902">Two-component regulatory system</keyword>
<accession>A0AB36TEZ4</accession>
<dbReference type="CDD" id="cd18774">
    <property type="entry name" value="PDC2_HK_sensor"/>
    <property type="match status" value="1"/>
</dbReference>
<evidence type="ECO:0000256" key="10">
    <source>
        <dbReference type="ARBA" id="ARBA00022840"/>
    </source>
</evidence>
<dbReference type="EC" id="2.7.13.3" evidence="3"/>
<protein>
    <recommendedName>
        <fullName evidence="3">histidine kinase</fullName>
        <ecNumber evidence="3">2.7.13.3</ecNumber>
    </recommendedName>
</protein>
<dbReference type="GO" id="GO:0000160">
    <property type="term" value="P:phosphorelay signal transduction system"/>
    <property type="evidence" value="ECO:0007669"/>
    <property type="project" value="UniProtKB-KW"/>
</dbReference>
<dbReference type="RefSeq" id="WP_003514703.1">
    <property type="nucleotide sequence ID" value="NZ_CP013828.1"/>
</dbReference>
<dbReference type="InterPro" id="IPR003594">
    <property type="entry name" value="HATPase_dom"/>
</dbReference>
<dbReference type="PANTHER" id="PTHR43065">
    <property type="entry name" value="SENSOR HISTIDINE KINASE"/>
    <property type="match status" value="1"/>
</dbReference>
<dbReference type="AlphaFoldDB" id="A0AB36TEZ4"/>
<evidence type="ECO:0000256" key="8">
    <source>
        <dbReference type="ARBA" id="ARBA00022741"/>
    </source>
</evidence>
<evidence type="ECO:0000313" key="16">
    <source>
        <dbReference type="EMBL" id="PFH01770.1"/>
    </source>
</evidence>
<dbReference type="GO" id="GO:0005886">
    <property type="term" value="C:plasma membrane"/>
    <property type="evidence" value="ECO:0007669"/>
    <property type="project" value="UniProtKB-SubCell"/>
</dbReference>
<dbReference type="Gene3D" id="3.30.450.20">
    <property type="entry name" value="PAS domain"/>
    <property type="match status" value="1"/>
</dbReference>
<keyword evidence="9 16" id="KW-0418">Kinase</keyword>
<dbReference type="PROSITE" id="PS50109">
    <property type="entry name" value="HIS_KIN"/>
    <property type="match status" value="1"/>
</dbReference>
<feature type="domain" description="Histidine kinase" evidence="15">
    <location>
        <begin position="380"/>
        <end position="610"/>
    </location>
</feature>
<organism evidence="16 17">
    <name type="scientific">Acetivibrio thermocellus AD2</name>
    <dbReference type="NCBI Taxonomy" id="1138384"/>
    <lineage>
        <taxon>Bacteria</taxon>
        <taxon>Bacillati</taxon>
        <taxon>Bacillota</taxon>
        <taxon>Clostridia</taxon>
        <taxon>Eubacteriales</taxon>
        <taxon>Oscillospiraceae</taxon>
        <taxon>Acetivibrio</taxon>
    </lineage>
</organism>
<feature type="transmembrane region" description="Helical" evidence="14">
    <location>
        <begin position="27"/>
        <end position="49"/>
    </location>
</feature>
<keyword evidence="4" id="KW-1003">Cell membrane</keyword>
<evidence type="ECO:0000259" key="15">
    <source>
        <dbReference type="PROSITE" id="PS50109"/>
    </source>
</evidence>
<evidence type="ECO:0000256" key="13">
    <source>
        <dbReference type="ARBA" id="ARBA00023136"/>
    </source>
</evidence>
<dbReference type="InterPro" id="IPR036890">
    <property type="entry name" value="HATPase_C_sf"/>
</dbReference>
<proteinExistence type="predicted"/>
<reference evidence="16 17" key="1">
    <citation type="submission" date="2017-09" db="EMBL/GenBank/DDBJ databases">
        <title>Evaluation of Pacific Biosciences Sequencing Technology to Finishing C. thermocellum Genome Sequences.</title>
        <authorList>
            <person name="Brown S."/>
        </authorList>
    </citation>
    <scope>NUCLEOTIDE SEQUENCE [LARGE SCALE GENOMIC DNA]</scope>
    <source>
        <strain evidence="16 17">AD2</strain>
    </source>
</reference>
<keyword evidence="5" id="KW-0597">Phosphoprotein</keyword>
<keyword evidence="8" id="KW-0547">Nucleotide-binding</keyword>
<dbReference type="InterPro" id="IPR033479">
    <property type="entry name" value="dCache_1"/>
</dbReference>
<dbReference type="Pfam" id="PF02743">
    <property type="entry name" value="dCache_1"/>
    <property type="match status" value="1"/>
</dbReference>
<evidence type="ECO:0000256" key="12">
    <source>
        <dbReference type="ARBA" id="ARBA00023012"/>
    </source>
</evidence>
<comment type="subcellular location">
    <subcellularLocation>
        <location evidence="2">Cell membrane</location>
        <topology evidence="2">Multi-pass membrane protein</topology>
    </subcellularLocation>
</comment>
<dbReference type="GO" id="GO:0005524">
    <property type="term" value="F:ATP binding"/>
    <property type="evidence" value="ECO:0007669"/>
    <property type="project" value="UniProtKB-KW"/>
</dbReference>
<gene>
    <name evidence="16" type="ORF">M972_11514</name>
</gene>
<dbReference type="Proteomes" id="UP000223596">
    <property type="component" value="Unassembled WGS sequence"/>
</dbReference>
<evidence type="ECO:0000256" key="5">
    <source>
        <dbReference type="ARBA" id="ARBA00022553"/>
    </source>
</evidence>
<evidence type="ECO:0000313" key="17">
    <source>
        <dbReference type="Proteomes" id="UP000223596"/>
    </source>
</evidence>
<evidence type="ECO:0000256" key="3">
    <source>
        <dbReference type="ARBA" id="ARBA00012438"/>
    </source>
</evidence>
<keyword evidence="11 14" id="KW-1133">Transmembrane helix</keyword>
<dbReference type="Pfam" id="PF02518">
    <property type="entry name" value="HATPase_c"/>
    <property type="match status" value="1"/>
</dbReference>
<evidence type="ECO:0000256" key="7">
    <source>
        <dbReference type="ARBA" id="ARBA00022692"/>
    </source>
</evidence>
<name>A0AB36TEZ4_ACETH</name>
<dbReference type="PRINTS" id="PR00344">
    <property type="entry name" value="BCTRLSENSOR"/>
</dbReference>
<evidence type="ECO:0000256" key="6">
    <source>
        <dbReference type="ARBA" id="ARBA00022679"/>
    </source>
</evidence>
<comment type="catalytic activity">
    <reaction evidence="1">
        <text>ATP + protein L-histidine = ADP + protein N-phospho-L-histidine.</text>
        <dbReference type="EC" id="2.7.13.3"/>
    </reaction>
</comment>
<dbReference type="InterPro" id="IPR005467">
    <property type="entry name" value="His_kinase_dom"/>
</dbReference>
<dbReference type="EMBL" id="PDBW01000001">
    <property type="protein sequence ID" value="PFH01770.1"/>
    <property type="molecule type" value="Genomic_DNA"/>
</dbReference>
<dbReference type="GO" id="GO:0004673">
    <property type="term" value="F:protein histidine kinase activity"/>
    <property type="evidence" value="ECO:0007669"/>
    <property type="project" value="UniProtKB-EC"/>
</dbReference>
<evidence type="ECO:0000256" key="14">
    <source>
        <dbReference type="SAM" id="Phobius"/>
    </source>
</evidence>
<evidence type="ECO:0000256" key="2">
    <source>
        <dbReference type="ARBA" id="ARBA00004651"/>
    </source>
</evidence>